<dbReference type="Pfam" id="PF07589">
    <property type="entry name" value="PEP-CTERM"/>
    <property type="match status" value="1"/>
</dbReference>
<protein>
    <recommendedName>
        <fullName evidence="1">Ice-binding protein C-terminal domain-containing protein</fullName>
    </recommendedName>
</protein>
<dbReference type="NCBIfam" id="TIGR03370">
    <property type="entry name" value="VPLPA-CTERM"/>
    <property type="match status" value="1"/>
</dbReference>
<comment type="caution">
    <text evidence="2">The sequence shown here is derived from an EMBL/GenBank/DDBJ whole genome shotgun (WGS) entry which is preliminary data.</text>
</comment>
<proteinExistence type="predicted"/>
<dbReference type="InterPro" id="IPR013424">
    <property type="entry name" value="Ice-binding_C"/>
</dbReference>
<keyword evidence="3" id="KW-1185">Reference proteome</keyword>
<dbReference type="STRING" id="1795632.TH606_01880"/>
<evidence type="ECO:0000313" key="2">
    <source>
        <dbReference type="EMBL" id="OAG28351.1"/>
    </source>
</evidence>
<dbReference type="Proteomes" id="UP000076964">
    <property type="component" value="Unassembled WGS sequence"/>
</dbReference>
<evidence type="ECO:0000313" key="3">
    <source>
        <dbReference type="Proteomes" id="UP000076964"/>
    </source>
</evidence>
<accession>A0A177EA06</accession>
<reference evidence="2 3" key="1">
    <citation type="submission" date="2016-02" db="EMBL/GenBank/DDBJ databases">
        <title>Draft genome sequence of Thermodesulfatator sp. S606.</title>
        <authorList>
            <person name="Lai Q."/>
            <person name="Cao J."/>
            <person name="Dupont S."/>
            <person name="Shao Z."/>
            <person name="Jebbar M."/>
            <person name="Alain K."/>
        </authorList>
    </citation>
    <scope>NUCLEOTIDE SEQUENCE [LARGE SCALE GENOMIC DNA]</scope>
    <source>
        <strain evidence="2 3">S606</strain>
    </source>
</reference>
<dbReference type="InterPro" id="IPR022472">
    <property type="entry name" value="VPLPA-CTERM"/>
</dbReference>
<dbReference type="NCBIfam" id="TIGR02595">
    <property type="entry name" value="PEP_CTERM"/>
    <property type="match status" value="1"/>
</dbReference>
<evidence type="ECO:0000259" key="1">
    <source>
        <dbReference type="Pfam" id="PF07589"/>
    </source>
</evidence>
<sequence>MTLEDIGGNTALDLLAGVSDTDLLAGTWVTQDITSFAQTWGGQDVELAFSLWDVDWNTSDTLDIDNISFNQHAPAAVPEPASMVLLLSGLAGLGIVRKKIFRS</sequence>
<name>A0A177EA06_9BACT</name>
<feature type="domain" description="Ice-binding protein C-terminal" evidence="1">
    <location>
        <begin position="76"/>
        <end position="98"/>
    </location>
</feature>
<gene>
    <name evidence="2" type="ORF">TH606_01880</name>
</gene>
<dbReference type="EMBL" id="LSFI01000006">
    <property type="protein sequence ID" value="OAG28351.1"/>
    <property type="molecule type" value="Genomic_DNA"/>
</dbReference>
<organism evidence="2 3">
    <name type="scientific">Thermodesulfatator autotrophicus</name>
    <dbReference type="NCBI Taxonomy" id="1795632"/>
    <lineage>
        <taxon>Bacteria</taxon>
        <taxon>Pseudomonadati</taxon>
        <taxon>Thermodesulfobacteriota</taxon>
        <taxon>Thermodesulfobacteria</taxon>
        <taxon>Thermodesulfobacteriales</taxon>
        <taxon>Thermodesulfatatoraceae</taxon>
        <taxon>Thermodesulfatator</taxon>
    </lineage>
</organism>
<dbReference type="AlphaFoldDB" id="A0A177EA06"/>